<gene>
    <name evidence="7" type="ORF">LLEC1_06916</name>
</gene>
<dbReference type="Proteomes" id="UP000243081">
    <property type="component" value="Unassembled WGS sequence"/>
</dbReference>
<organism evidence="7 8">
    <name type="scientific">Cordyceps confragosa</name>
    <name type="common">Lecanicillium lecanii</name>
    <dbReference type="NCBI Taxonomy" id="2714763"/>
    <lineage>
        <taxon>Eukaryota</taxon>
        <taxon>Fungi</taxon>
        <taxon>Dikarya</taxon>
        <taxon>Ascomycota</taxon>
        <taxon>Pezizomycotina</taxon>
        <taxon>Sordariomycetes</taxon>
        <taxon>Hypocreomycetidae</taxon>
        <taxon>Hypocreales</taxon>
        <taxon>Cordycipitaceae</taxon>
        <taxon>Akanthomyces</taxon>
    </lineage>
</organism>
<dbReference type="OMA" id="WQRKRIV"/>
<dbReference type="InterPro" id="IPR001708">
    <property type="entry name" value="YidC/ALB3/OXA1/COX18"/>
</dbReference>
<evidence type="ECO:0000313" key="8">
    <source>
        <dbReference type="Proteomes" id="UP000243081"/>
    </source>
</evidence>
<keyword evidence="8" id="KW-1185">Reference proteome</keyword>
<name>A0A179IEK6_CORDF</name>
<sequence length="344" mass="38679">MSHIRRPISGLLSPTLNNTRHLRLAISSLPSYRQQQRRTFINEALTPLIDSTAHVFTSIHNAGVPWYLTIPLVALGINLTVRLPMQLYMQSLDRKRNAIKPLVVAWSVRHAGKPFSGPLERKKTHVAKETERSRKRLYKAWGVPLWKQFIPLSSMLPFVVVSEALRRLSGVSMFDAAAAVASGAGGEVVAQAPATAVDLSLQTGGCLWFTDLIATDPYMGLPFLCSGLLAANLFSRMDIKQWRDTIMERPSVDIISQRLLRGLLRLTVFVPLMPLCFTSLPASVFLYWAANFAFQLVNVNLVRRVLPEGKRILNWRPIEPKLISYVRRPRFGVSQKKLVCNKTV</sequence>
<comment type="similarity">
    <text evidence="2">Belongs to the OXA1/ALB3/YidC family.</text>
</comment>
<comment type="caution">
    <text evidence="7">The sequence shown here is derived from an EMBL/GenBank/DDBJ whole genome shotgun (WGS) entry which is preliminary data.</text>
</comment>
<accession>A0A179IEK6</accession>
<keyword evidence="4 6" id="KW-1133">Transmembrane helix</keyword>
<evidence type="ECO:0000256" key="5">
    <source>
        <dbReference type="ARBA" id="ARBA00023136"/>
    </source>
</evidence>
<evidence type="ECO:0000256" key="4">
    <source>
        <dbReference type="ARBA" id="ARBA00022989"/>
    </source>
</evidence>
<dbReference type="AlphaFoldDB" id="A0A179IEK6"/>
<keyword evidence="5 6" id="KW-0472">Membrane</keyword>
<dbReference type="PANTHER" id="PTHR12428:SF65">
    <property type="entry name" value="CYTOCHROME C OXIDASE ASSEMBLY PROTEIN COX18, MITOCHONDRIAL"/>
    <property type="match status" value="1"/>
</dbReference>
<evidence type="ECO:0000256" key="2">
    <source>
        <dbReference type="ARBA" id="ARBA00009877"/>
    </source>
</evidence>
<keyword evidence="3 6" id="KW-0812">Transmembrane</keyword>
<dbReference type="GO" id="GO:0032977">
    <property type="term" value="F:membrane insertase activity"/>
    <property type="evidence" value="ECO:0007669"/>
    <property type="project" value="InterPro"/>
</dbReference>
<evidence type="ECO:0000256" key="3">
    <source>
        <dbReference type="ARBA" id="ARBA00022692"/>
    </source>
</evidence>
<evidence type="ECO:0000256" key="6">
    <source>
        <dbReference type="SAM" id="Phobius"/>
    </source>
</evidence>
<protein>
    <recommendedName>
        <fullName evidence="9">Mitochondrial export translocase Oxa2</fullName>
    </recommendedName>
</protein>
<feature type="transmembrane region" description="Helical" evidence="6">
    <location>
        <begin position="259"/>
        <end position="280"/>
    </location>
</feature>
<dbReference type="GO" id="GO:0032979">
    <property type="term" value="P:protein insertion into mitochondrial inner membrane from matrix"/>
    <property type="evidence" value="ECO:0007669"/>
    <property type="project" value="TreeGrafter"/>
</dbReference>
<reference evidence="7 8" key="1">
    <citation type="submission" date="2016-03" db="EMBL/GenBank/DDBJ databases">
        <title>Fine-scale spatial genetic structure of a fungal parasite of coffee scale insects.</title>
        <authorList>
            <person name="Jackson D."/>
            <person name="Zemenick K.A."/>
            <person name="Malloure B."/>
            <person name="Quandt C.A."/>
            <person name="James T.Y."/>
        </authorList>
    </citation>
    <scope>NUCLEOTIDE SEQUENCE [LARGE SCALE GENOMIC DNA]</scope>
    <source>
        <strain evidence="7 8">UM487</strain>
    </source>
</reference>
<evidence type="ECO:0008006" key="9">
    <source>
        <dbReference type="Google" id="ProtNLM"/>
    </source>
</evidence>
<dbReference type="EMBL" id="LUKN01001838">
    <property type="protein sequence ID" value="OAR00139.1"/>
    <property type="molecule type" value="Genomic_DNA"/>
</dbReference>
<proteinExistence type="inferred from homology"/>
<evidence type="ECO:0000313" key="7">
    <source>
        <dbReference type="EMBL" id="OAR00139.1"/>
    </source>
</evidence>
<dbReference type="PANTHER" id="PTHR12428">
    <property type="entry name" value="OXA1"/>
    <property type="match status" value="1"/>
</dbReference>
<comment type="subcellular location">
    <subcellularLocation>
        <location evidence="1">Membrane</location>
        <topology evidence="1">Multi-pass membrane protein</topology>
    </subcellularLocation>
</comment>
<dbReference type="GO" id="GO:0033617">
    <property type="term" value="P:mitochondrial respiratory chain complex IV assembly"/>
    <property type="evidence" value="ECO:0007669"/>
    <property type="project" value="TreeGrafter"/>
</dbReference>
<dbReference type="OrthoDB" id="2148490at2759"/>
<dbReference type="GO" id="GO:0005743">
    <property type="term" value="C:mitochondrial inner membrane"/>
    <property type="evidence" value="ECO:0007669"/>
    <property type="project" value="TreeGrafter"/>
</dbReference>
<evidence type="ECO:0000256" key="1">
    <source>
        <dbReference type="ARBA" id="ARBA00004141"/>
    </source>
</evidence>